<dbReference type="EMBL" id="RQJP01000001">
    <property type="protein sequence ID" value="RRB17401.1"/>
    <property type="molecule type" value="Genomic_DNA"/>
</dbReference>
<feature type="compositionally biased region" description="Basic and acidic residues" evidence="1">
    <location>
        <begin position="1"/>
        <end position="12"/>
    </location>
</feature>
<protein>
    <submittedName>
        <fullName evidence="2">Uncharacterized protein</fullName>
    </submittedName>
</protein>
<sequence>MNVTERSYEKGSVKNPNPKHKEGPVAEAIEEQTAKIPSDVFLWAAIASMGVSLFYKITGENDKALFVGQWPAPFLLLGLYNKIVKLEGHD</sequence>
<reference evidence="2 3" key="1">
    <citation type="submission" date="2018-11" db="EMBL/GenBank/DDBJ databases">
        <authorList>
            <person name="Zhou Z."/>
            <person name="Wang G."/>
        </authorList>
    </citation>
    <scope>NUCLEOTIDE SEQUENCE [LARGE SCALE GENOMIC DNA]</scope>
    <source>
        <strain evidence="2 3">KCTC42998</strain>
    </source>
</reference>
<dbReference type="Proteomes" id="UP000274271">
    <property type="component" value="Unassembled WGS sequence"/>
</dbReference>
<keyword evidence="3" id="KW-1185">Reference proteome</keyword>
<evidence type="ECO:0000313" key="2">
    <source>
        <dbReference type="EMBL" id="RRB17401.1"/>
    </source>
</evidence>
<gene>
    <name evidence="2" type="ORF">EHT87_03700</name>
</gene>
<name>A0A3P1CVR4_9BACT</name>
<evidence type="ECO:0000313" key="3">
    <source>
        <dbReference type="Proteomes" id="UP000274271"/>
    </source>
</evidence>
<accession>A0A3P1CVR4</accession>
<dbReference type="AlphaFoldDB" id="A0A3P1CVR4"/>
<organism evidence="2 3">
    <name type="scientific">Larkinella knui</name>
    <dbReference type="NCBI Taxonomy" id="2025310"/>
    <lineage>
        <taxon>Bacteria</taxon>
        <taxon>Pseudomonadati</taxon>
        <taxon>Bacteroidota</taxon>
        <taxon>Cytophagia</taxon>
        <taxon>Cytophagales</taxon>
        <taxon>Spirosomataceae</taxon>
        <taxon>Larkinella</taxon>
    </lineage>
</organism>
<proteinExistence type="predicted"/>
<feature type="region of interest" description="Disordered" evidence="1">
    <location>
        <begin position="1"/>
        <end position="23"/>
    </location>
</feature>
<dbReference type="RefSeq" id="WP_124903977.1">
    <property type="nucleotide sequence ID" value="NZ_RQJP01000001.1"/>
</dbReference>
<comment type="caution">
    <text evidence="2">The sequence shown here is derived from an EMBL/GenBank/DDBJ whole genome shotgun (WGS) entry which is preliminary data.</text>
</comment>
<evidence type="ECO:0000256" key="1">
    <source>
        <dbReference type="SAM" id="MobiDB-lite"/>
    </source>
</evidence>
<dbReference type="OrthoDB" id="288286at2"/>